<reference evidence="2 3" key="1">
    <citation type="submission" date="2016-10" db="EMBL/GenBank/DDBJ databases">
        <authorList>
            <person name="de Groot N.N."/>
        </authorList>
    </citation>
    <scope>NUCLEOTIDE SEQUENCE [LARGE SCALE GENOMIC DNA]</scope>
    <source>
        <strain evidence="2 3">47C3B</strain>
    </source>
</reference>
<protein>
    <submittedName>
        <fullName evidence="2">Uncharacterized protein</fullName>
    </submittedName>
</protein>
<accession>A0A1G7D2B1</accession>
<evidence type="ECO:0000313" key="3">
    <source>
        <dbReference type="Proteomes" id="UP000199072"/>
    </source>
</evidence>
<evidence type="ECO:0000313" key="2">
    <source>
        <dbReference type="EMBL" id="SDE45732.1"/>
    </source>
</evidence>
<keyword evidence="3" id="KW-1185">Reference proteome</keyword>
<dbReference type="RefSeq" id="WP_143014133.1">
    <property type="nucleotide sequence ID" value="NZ_FNAI01000006.1"/>
</dbReference>
<dbReference type="Proteomes" id="UP000199072">
    <property type="component" value="Unassembled WGS sequence"/>
</dbReference>
<evidence type="ECO:0000256" key="1">
    <source>
        <dbReference type="SAM" id="Phobius"/>
    </source>
</evidence>
<organism evidence="2 3">
    <name type="scientific">Mucilaginibacter pineti</name>
    <dbReference type="NCBI Taxonomy" id="1391627"/>
    <lineage>
        <taxon>Bacteria</taxon>
        <taxon>Pseudomonadati</taxon>
        <taxon>Bacteroidota</taxon>
        <taxon>Sphingobacteriia</taxon>
        <taxon>Sphingobacteriales</taxon>
        <taxon>Sphingobacteriaceae</taxon>
        <taxon>Mucilaginibacter</taxon>
    </lineage>
</organism>
<proteinExistence type="predicted"/>
<keyword evidence="1" id="KW-1133">Transmembrane helix</keyword>
<sequence length="139" mass="16346">MKIKRHIQKETPIELDVVEEKIEKYLKKNFYRITERGPGFVIFIEDELSNRKRSRSDYHTRIGEGKFVFDYSADQDTIVELIYLTDISYNVFLATLVCAFGIYVNHIVMPIVMSLALTLPVFFKIIYLNGHVFEEILEC</sequence>
<dbReference type="AlphaFoldDB" id="A0A1G7D2B1"/>
<feature type="transmembrane region" description="Helical" evidence="1">
    <location>
        <begin position="108"/>
        <end position="127"/>
    </location>
</feature>
<gene>
    <name evidence="2" type="ORF">SAMN05216464_106210</name>
</gene>
<keyword evidence="1" id="KW-0472">Membrane</keyword>
<name>A0A1G7D2B1_9SPHI</name>
<feature type="transmembrane region" description="Helical" evidence="1">
    <location>
        <begin position="81"/>
        <end position="102"/>
    </location>
</feature>
<keyword evidence="1" id="KW-0812">Transmembrane</keyword>
<dbReference type="OrthoDB" id="795833at2"/>
<dbReference type="EMBL" id="FNAI01000006">
    <property type="protein sequence ID" value="SDE45732.1"/>
    <property type="molecule type" value="Genomic_DNA"/>
</dbReference>